<feature type="compositionally biased region" description="Low complexity" evidence="1">
    <location>
        <begin position="179"/>
        <end position="202"/>
    </location>
</feature>
<name>A0A9P3PTN8_LYOSH</name>
<accession>A0A9P3PTN8</accession>
<gene>
    <name evidence="2" type="ORF">LshimejAT787_0906030</name>
</gene>
<organism evidence="2 3">
    <name type="scientific">Lyophyllum shimeji</name>
    <name type="common">Hon-shimeji</name>
    <name type="synonym">Tricholoma shimeji</name>
    <dbReference type="NCBI Taxonomy" id="47721"/>
    <lineage>
        <taxon>Eukaryota</taxon>
        <taxon>Fungi</taxon>
        <taxon>Dikarya</taxon>
        <taxon>Basidiomycota</taxon>
        <taxon>Agaricomycotina</taxon>
        <taxon>Agaricomycetes</taxon>
        <taxon>Agaricomycetidae</taxon>
        <taxon>Agaricales</taxon>
        <taxon>Tricholomatineae</taxon>
        <taxon>Lyophyllaceae</taxon>
        <taxon>Lyophyllum</taxon>
    </lineage>
</organism>
<feature type="compositionally biased region" description="Polar residues" evidence="1">
    <location>
        <begin position="126"/>
        <end position="155"/>
    </location>
</feature>
<feature type="compositionally biased region" description="Polar residues" evidence="1">
    <location>
        <begin position="253"/>
        <end position="272"/>
    </location>
</feature>
<evidence type="ECO:0000256" key="1">
    <source>
        <dbReference type="SAM" id="MobiDB-lite"/>
    </source>
</evidence>
<sequence>MSDIHRSRPSHELRADPDHTTFPSTSTRVSPYVYPMQDNSLRSGAVHESPLPYEPPSRSDQMLHDPSSVQVGHSYSYVSVQDQSRQQTHAIPIYGQTHSSVSSAQSWSLPSARPSSWLGPSDQSDRSFASATTAKVQRSATSPTWQRSSHHTNVSATAAPLNLPTLSSPFYPLDSTQDSLPSSSHPQSLLPSSYSSSSMQHQLLPAREYDSAELSLTSSLSTTAHPYHSNAGRDGMMYGQRQPGPSVGLPPISSYSQSLPSQFPTNPGSAPTQYWVRE</sequence>
<feature type="compositionally biased region" description="Polar residues" evidence="1">
    <location>
        <begin position="169"/>
        <end position="178"/>
    </location>
</feature>
<dbReference type="AlphaFoldDB" id="A0A9P3PTN8"/>
<reference evidence="2" key="1">
    <citation type="submission" date="2022-07" db="EMBL/GenBank/DDBJ databases">
        <title>The genome of Lyophyllum shimeji provides insight into the initial evolution of ectomycorrhizal fungal genome.</title>
        <authorList>
            <person name="Kobayashi Y."/>
            <person name="Shibata T."/>
            <person name="Hirakawa H."/>
            <person name="Shigenobu S."/>
            <person name="Nishiyama T."/>
            <person name="Yamada A."/>
            <person name="Hasebe M."/>
            <person name="Kawaguchi M."/>
        </authorList>
    </citation>
    <scope>NUCLEOTIDE SEQUENCE</scope>
    <source>
        <strain evidence="2">AT787</strain>
    </source>
</reference>
<feature type="region of interest" description="Disordered" evidence="1">
    <location>
        <begin position="169"/>
        <end position="202"/>
    </location>
</feature>
<proteinExistence type="predicted"/>
<dbReference type="EMBL" id="BRPK01000009">
    <property type="protein sequence ID" value="GLB41388.1"/>
    <property type="molecule type" value="Genomic_DNA"/>
</dbReference>
<comment type="caution">
    <text evidence="2">The sequence shown here is derived from an EMBL/GenBank/DDBJ whole genome shotgun (WGS) entry which is preliminary data.</text>
</comment>
<evidence type="ECO:0000313" key="3">
    <source>
        <dbReference type="Proteomes" id="UP001063166"/>
    </source>
</evidence>
<dbReference type="Proteomes" id="UP001063166">
    <property type="component" value="Unassembled WGS sequence"/>
</dbReference>
<feature type="compositionally biased region" description="Polar residues" evidence="1">
    <location>
        <begin position="67"/>
        <end position="84"/>
    </location>
</feature>
<keyword evidence="3" id="KW-1185">Reference proteome</keyword>
<feature type="region of interest" description="Disordered" evidence="1">
    <location>
        <begin position="222"/>
        <end position="278"/>
    </location>
</feature>
<dbReference type="OrthoDB" id="1919336at2759"/>
<feature type="region of interest" description="Disordered" evidence="1">
    <location>
        <begin position="1"/>
        <end position="84"/>
    </location>
</feature>
<protein>
    <submittedName>
        <fullName evidence="2">Uncharacterized protein</fullName>
    </submittedName>
</protein>
<feature type="region of interest" description="Disordered" evidence="1">
    <location>
        <begin position="105"/>
        <end position="155"/>
    </location>
</feature>
<feature type="compositionally biased region" description="Basic and acidic residues" evidence="1">
    <location>
        <begin position="1"/>
        <end position="19"/>
    </location>
</feature>
<evidence type="ECO:0000313" key="2">
    <source>
        <dbReference type="EMBL" id="GLB41388.1"/>
    </source>
</evidence>